<protein>
    <submittedName>
        <fullName evidence="2">DMT family transporter</fullName>
    </submittedName>
</protein>
<dbReference type="Proteomes" id="UP001165343">
    <property type="component" value="Unassembled WGS sequence"/>
</dbReference>
<dbReference type="PANTHER" id="PTHR34821">
    <property type="entry name" value="INNER MEMBRANE PROTEIN YDCZ"/>
    <property type="match status" value="1"/>
</dbReference>
<feature type="transmembrane region" description="Helical" evidence="1">
    <location>
        <begin position="41"/>
        <end position="64"/>
    </location>
</feature>
<evidence type="ECO:0000313" key="2">
    <source>
        <dbReference type="EMBL" id="MCL6679280.1"/>
    </source>
</evidence>
<feature type="transmembrane region" description="Helical" evidence="1">
    <location>
        <begin position="132"/>
        <end position="149"/>
    </location>
</feature>
<keyword evidence="1" id="KW-1133">Transmembrane helix</keyword>
<keyword evidence="1" id="KW-0472">Membrane</keyword>
<comment type="caution">
    <text evidence="2">The sequence shown here is derived from an EMBL/GenBank/DDBJ whole genome shotgun (WGS) entry which is preliminary data.</text>
</comment>
<sequence>MNPSAGASFTAIALMMIVVGMGIPVTAALNAGLGTHIQSPVTASVILFAVGLVMTALVLAFVGLPSRGVFTGLSPWYYLAALGVVFYVLSVTWSAPKIGVGNAIFFVLLGQLVAAAIIDHFGLFGAVKSTLTMQRGIGLVVMAVGVYLAKKPV</sequence>
<dbReference type="EMBL" id="JAMGBC010000001">
    <property type="protein sequence ID" value="MCL6679280.1"/>
    <property type="molecule type" value="Genomic_DNA"/>
</dbReference>
<name>A0ABT0RH64_9SPHN</name>
<keyword evidence="3" id="KW-1185">Reference proteome</keyword>
<gene>
    <name evidence="2" type="ORF">LZ519_08155</name>
</gene>
<dbReference type="Pfam" id="PF04657">
    <property type="entry name" value="DMT_YdcZ"/>
    <property type="match status" value="1"/>
</dbReference>
<dbReference type="RefSeq" id="WP_249868187.1">
    <property type="nucleotide sequence ID" value="NZ_JAMGBC010000001.1"/>
</dbReference>
<dbReference type="PANTHER" id="PTHR34821:SF2">
    <property type="entry name" value="INNER MEMBRANE PROTEIN YDCZ"/>
    <property type="match status" value="1"/>
</dbReference>
<evidence type="ECO:0000256" key="1">
    <source>
        <dbReference type="SAM" id="Phobius"/>
    </source>
</evidence>
<organism evidence="2 3">
    <name type="scientific">Sphingomonas anseongensis</name>
    <dbReference type="NCBI Taxonomy" id="2908207"/>
    <lineage>
        <taxon>Bacteria</taxon>
        <taxon>Pseudomonadati</taxon>
        <taxon>Pseudomonadota</taxon>
        <taxon>Alphaproteobacteria</taxon>
        <taxon>Sphingomonadales</taxon>
        <taxon>Sphingomonadaceae</taxon>
        <taxon>Sphingomonas</taxon>
    </lineage>
</organism>
<accession>A0ABT0RH64</accession>
<dbReference type="InterPro" id="IPR006750">
    <property type="entry name" value="YdcZ"/>
</dbReference>
<evidence type="ECO:0000313" key="3">
    <source>
        <dbReference type="Proteomes" id="UP001165343"/>
    </source>
</evidence>
<reference evidence="2" key="1">
    <citation type="submission" date="2022-05" db="EMBL/GenBank/DDBJ databases">
        <authorList>
            <person name="Jo J.-H."/>
            <person name="Im W.-T."/>
        </authorList>
    </citation>
    <scope>NUCLEOTIDE SEQUENCE</scope>
    <source>
        <strain evidence="2">RG327</strain>
    </source>
</reference>
<proteinExistence type="predicted"/>
<feature type="transmembrane region" description="Helical" evidence="1">
    <location>
        <begin position="6"/>
        <end position="29"/>
    </location>
</feature>
<keyword evidence="1" id="KW-0812">Transmembrane</keyword>
<feature type="transmembrane region" description="Helical" evidence="1">
    <location>
        <begin position="76"/>
        <end position="96"/>
    </location>
</feature>
<feature type="transmembrane region" description="Helical" evidence="1">
    <location>
        <begin position="103"/>
        <end position="126"/>
    </location>
</feature>